<accession>A0A383BHR7</accession>
<gene>
    <name evidence="1" type="ORF">METZ01_LOCUS472600</name>
</gene>
<dbReference type="GO" id="GO:0008781">
    <property type="term" value="F:N-acylneuraminate cytidylyltransferase activity"/>
    <property type="evidence" value="ECO:0007669"/>
    <property type="project" value="TreeGrafter"/>
</dbReference>
<dbReference type="SUPFAM" id="SSF53448">
    <property type="entry name" value="Nucleotide-diphospho-sugar transferases"/>
    <property type="match status" value="1"/>
</dbReference>
<evidence type="ECO:0008006" key="2">
    <source>
        <dbReference type="Google" id="ProtNLM"/>
    </source>
</evidence>
<dbReference type="Gene3D" id="3.90.550.10">
    <property type="entry name" value="Spore Coat Polysaccharide Biosynthesis Protein SpsA, Chain A"/>
    <property type="match status" value="1"/>
</dbReference>
<name>A0A383BHR7_9ZZZZ</name>
<dbReference type="CDD" id="cd02513">
    <property type="entry name" value="CMP-NeuAc_Synthase"/>
    <property type="match status" value="1"/>
</dbReference>
<evidence type="ECO:0000313" key="1">
    <source>
        <dbReference type="EMBL" id="SVE19746.1"/>
    </source>
</evidence>
<sequence>MTKPVCIIPARGGSKGVPKKNIRLIAGKPLIYYTIKSALESKIFSHVIVSTEDKKIASIAKKYGAEVPFMRPKNLATDKTATAPVLLHAIKKLNSLGIYFEIFVYRDCTCPFIDGRDMRGTIELLKKSDCYATCGSVKAHPSPYFGMWEPNKD</sequence>
<dbReference type="AlphaFoldDB" id="A0A383BHR7"/>
<dbReference type="InterPro" id="IPR050793">
    <property type="entry name" value="CMP-NeuNAc_synthase"/>
</dbReference>
<dbReference type="InterPro" id="IPR029044">
    <property type="entry name" value="Nucleotide-diphossugar_trans"/>
</dbReference>
<dbReference type="InterPro" id="IPR003329">
    <property type="entry name" value="Cytidylyl_trans"/>
</dbReference>
<dbReference type="PANTHER" id="PTHR21485">
    <property type="entry name" value="HAD SUPERFAMILY MEMBERS CMAS AND KDSC"/>
    <property type="match status" value="1"/>
</dbReference>
<feature type="non-terminal residue" evidence="1">
    <location>
        <position position="153"/>
    </location>
</feature>
<protein>
    <recommendedName>
        <fullName evidence="2">Acylneuraminate cytidylyltransferase family protein</fullName>
    </recommendedName>
</protein>
<dbReference type="EMBL" id="UINC01200727">
    <property type="protein sequence ID" value="SVE19746.1"/>
    <property type="molecule type" value="Genomic_DNA"/>
</dbReference>
<dbReference type="Pfam" id="PF02348">
    <property type="entry name" value="CTP_transf_3"/>
    <property type="match status" value="1"/>
</dbReference>
<organism evidence="1">
    <name type="scientific">marine metagenome</name>
    <dbReference type="NCBI Taxonomy" id="408172"/>
    <lineage>
        <taxon>unclassified sequences</taxon>
        <taxon>metagenomes</taxon>
        <taxon>ecological metagenomes</taxon>
    </lineage>
</organism>
<proteinExistence type="predicted"/>
<reference evidence="1" key="1">
    <citation type="submission" date="2018-05" db="EMBL/GenBank/DDBJ databases">
        <authorList>
            <person name="Lanie J.A."/>
            <person name="Ng W.-L."/>
            <person name="Kazmierczak K.M."/>
            <person name="Andrzejewski T.M."/>
            <person name="Davidsen T.M."/>
            <person name="Wayne K.J."/>
            <person name="Tettelin H."/>
            <person name="Glass J.I."/>
            <person name="Rusch D."/>
            <person name="Podicherti R."/>
            <person name="Tsui H.-C.T."/>
            <person name="Winkler M.E."/>
        </authorList>
    </citation>
    <scope>NUCLEOTIDE SEQUENCE</scope>
</reference>
<dbReference type="PANTHER" id="PTHR21485:SF6">
    <property type="entry name" value="N-ACYLNEURAMINATE CYTIDYLYLTRANSFERASE-RELATED"/>
    <property type="match status" value="1"/>
</dbReference>